<protein>
    <submittedName>
        <fullName evidence="2">Glycosyltransferase family 2 protein</fullName>
    </submittedName>
</protein>
<dbReference type="Pfam" id="PF00535">
    <property type="entry name" value="Glycos_transf_2"/>
    <property type="match status" value="1"/>
</dbReference>
<dbReference type="GO" id="GO:0016740">
    <property type="term" value="F:transferase activity"/>
    <property type="evidence" value="ECO:0007669"/>
    <property type="project" value="UniProtKB-KW"/>
</dbReference>
<gene>
    <name evidence="2" type="ORF">F6J89_00925</name>
</gene>
<dbReference type="SUPFAM" id="SSF53448">
    <property type="entry name" value="Nucleotide-diphospho-sugar transferases"/>
    <property type="match status" value="1"/>
</dbReference>
<dbReference type="InterPro" id="IPR029044">
    <property type="entry name" value="Nucleotide-diphossugar_trans"/>
</dbReference>
<keyword evidence="2" id="KW-0808">Transferase</keyword>
<comment type="caution">
    <text evidence="2">The sequence shown here is derived from an EMBL/GenBank/DDBJ whole genome shotgun (WGS) entry which is preliminary data.</text>
</comment>
<dbReference type="InterPro" id="IPR001173">
    <property type="entry name" value="Glyco_trans_2-like"/>
</dbReference>
<dbReference type="EMBL" id="JAAHFQ010000010">
    <property type="protein sequence ID" value="NER26252.1"/>
    <property type="molecule type" value="Genomic_DNA"/>
</dbReference>
<evidence type="ECO:0000259" key="1">
    <source>
        <dbReference type="Pfam" id="PF00535"/>
    </source>
</evidence>
<sequence length="312" mass="36792">MKSEPLVSFGLPVYNAREEYLRQLLNSLLTQDLQEFEIVISDNASDNGTSEICQEYAGCDSRVRYHRNQENIGQINNFNKVLELSCGKYFRWIGADDWLESDYARRCVEVLEANEQFIGVSTYQDFTHEDGYIHYREYEGERLDSPMLHKRIWRLLWFWKTGEYGVIDTIYTIMRREVLLQTRKLQFLPSMDQVLAFKLVSLGRFTHIPACLAHRRWQPFHKISKEDLYQRYGGEHYKKLFDPLGLRRSAICWSIIREGSFSNCQKSLCLLAILSLTMTTLRKKIYSNFRSTASRVRRSIFKKNINSGLQTN</sequence>
<dbReference type="Gene3D" id="3.90.550.10">
    <property type="entry name" value="Spore Coat Polysaccharide Biosynthesis Protein SpsA, Chain A"/>
    <property type="match status" value="1"/>
</dbReference>
<dbReference type="AlphaFoldDB" id="A0A6B3N6K3"/>
<dbReference type="PANTHER" id="PTHR22916:SF56">
    <property type="entry name" value="GLYCOSYL TRANSFERASE"/>
    <property type="match status" value="1"/>
</dbReference>
<dbReference type="CDD" id="cd00761">
    <property type="entry name" value="Glyco_tranf_GTA_type"/>
    <property type="match status" value="1"/>
</dbReference>
<proteinExistence type="predicted"/>
<name>A0A6B3N6K3_9CYAN</name>
<evidence type="ECO:0000313" key="2">
    <source>
        <dbReference type="EMBL" id="NER26252.1"/>
    </source>
</evidence>
<organism evidence="2">
    <name type="scientific">Symploca sp. SIO1C4</name>
    <dbReference type="NCBI Taxonomy" id="2607765"/>
    <lineage>
        <taxon>Bacteria</taxon>
        <taxon>Bacillati</taxon>
        <taxon>Cyanobacteriota</taxon>
        <taxon>Cyanophyceae</taxon>
        <taxon>Coleofasciculales</taxon>
        <taxon>Coleofasciculaceae</taxon>
        <taxon>Symploca</taxon>
    </lineage>
</organism>
<accession>A0A6B3N6K3</accession>
<feature type="domain" description="Glycosyltransferase 2-like" evidence="1">
    <location>
        <begin position="9"/>
        <end position="179"/>
    </location>
</feature>
<dbReference type="PANTHER" id="PTHR22916">
    <property type="entry name" value="GLYCOSYLTRANSFERASE"/>
    <property type="match status" value="1"/>
</dbReference>
<reference evidence="2" key="1">
    <citation type="submission" date="2019-11" db="EMBL/GenBank/DDBJ databases">
        <title>Genomic insights into an expanded diversity of filamentous marine cyanobacteria reveals the extraordinary biosynthetic potential of Moorea and Okeania.</title>
        <authorList>
            <person name="Ferreira Leao T."/>
            <person name="Wang M."/>
            <person name="Moss N."/>
            <person name="Da Silva R."/>
            <person name="Sanders J."/>
            <person name="Nurk S."/>
            <person name="Gurevich A."/>
            <person name="Humphrey G."/>
            <person name="Reher R."/>
            <person name="Zhu Q."/>
            <person name="Belda-Ferre P."/>
            <person name="Glukhov E."/>
            <person name="Rex R."/>
            <person name="Dorrestein P.C."/>
            <person name="Knight R."/>
            <person name="Pevzner P."/>
            <person name="Gerwick W.H."/>
            <person name="Gerwick L."/>
        </authorList>
    </citation>
    <scope>NUCLEOTIDE SEQUENCE</scope>
    <source>
        <strain evidence="2">SIO1C4</strain>
    </source>
</reference>